<evidence type="ECO:0000313" key="8">
    <source>
        <dbReference type="EMBL" id="KYP42465.1"/>
    </source>
</evidence>
<dbReference type="SUPFAM" id="SSF54171">
    <property type="entry name" value="DNA-binding domain"/>
    <property type="match status" value="1"/>
</dbReference>
<evidence type="ECO:0000256" key="6">
    <source>
        <dbReference type="ARBA" id="ARBA00024343"/>
    </source>
</evidence>
<keyword evidence="2" id="KW-0805">Transcription regulation</keyword>
<dbReference type="CDD" id="cd00018">
    <property type="entry name" value="AP2"/>
    <property type="match status" value="1"/>
</dbReference>
<comment type="subcellular location">
    <subcellularLocation>
        <location evidence="1">Nucleus</location>
    </subcellularLocation>
</comment>
<dbReference type="Gramene" id="C.cajan_32869.t">
    <property type="protein sequence ID" value="C.cajan_32869.t"/>
    <property type="gene ID" value="C.cajan_32869"/>
</dbReference>
<name>A0A151RJ52_CAJCA</name>
<evidence type="ECO:0000259" key="7">
    <source>
        <dbReference type="PROSITE" id="PS51032"/>
    </source>
</evidence>
<dbReference type="GO" id="GO:0009873">
    <property type="term" value="P:ethylene-activated signaling pathway"/>
    <property type="evidence" value="ECO:0007669"/>
    <property type="project" value="InterPro"/>
</dbReference>
<dbReference type="Gene3D" id="3.30.730.10">
    <property type="entry name" value="AP2/ERF domain"/>
    <property type="match status" value="1"/>
</dbReference>
<dbReference type="GO" id="GO:0005634">
    <property type="term" value="C:nucleus"/>
    <property type="evidence" value="ECO:0007669"/>
    <property type="project" value="UniProtKB-SubCell"/>
</dbReference>
<comment type="similarity">
    <text evidence="6">Belongs to the AP2/ERF transcription factor family. ERF subfamily.</text>
</comment>
<evidence type="ECO:0000256" key="2">
    <source>
        <dbReference type="ARBA" id="ARBA00023015"/>
    </source>
</evidence>
<protein>
    <submittedName>
        <fullName evidence="8">Ethylene-responsive transcription factor 1</fullName>
    </submittedName>
</protein>
<sequence length="120" mass="14292">MQSWACKTEAPAEAREVHAPPMWKRFRGVRRRPWGKFAAEIWDPRRKSGRVWLGTYETEEEDKPLGRKIRSTSPLRTNTPLNWVEHEDHIPYNHNHNQTLWNQIVTTHPRPSHPKLTKIK</sequence>
<dbReference type="Pfam" id="PF00847">
    <property type="entry name" value="AP2"/>
    <property type="match status" value="1"/>
</dbReference>
<dbReference type="PANTHER" id="PTHR31190">
    <property type="entry name" value="DNA-BINDING DOMAIN"/>
    <property type="match status" value="1"/>
</dbReference>
<keyword evidence="4" id="KW-0804">Transcription</keyword>
<keyword evidence="9" id="KW-1185">Reference proteome</keyword>
<accession>A0A151RJ52</accession>
<dbReference type="InterPro" id="IPR001471">
    <property type="entry name" value="AP2/ERF_dom"/>
</dbReference>
<dbReference type="GO" id="GO:0003700">
    <property type="term" value="F:DNA-binding transcription factor activity"/>
    <property type="evidence" value="ECO:0007669"/>
    <property type="project" value="InterPro"/>
</dbReference>
<evidence type="ECO:0000313" key="9">
    <source>
        <dbReference type="Proteomes" id="UP000075243"/>
    </source>
</evidence>
<dbReference type="SMART" id="SM00380">
    <property type="entry name" value="AP2"/>
    <property type="match status" value="1"/>
</dbReference>
<dbReference type="AlphaFoldDB" id="A0A151RJ52"/>
<proteinExistence type="inferred from homology"/>
<keyword evidence="5" id="KW-0539">Nucleus</keyword>
<keyword evidence="3" id="KW-0238">DNA-binding</keyword>
<evidence type="ECO:0000256" key="3">
    <source>
        <dbReference type="ARBA" id="ARBA00023125"/>
    </source>
</evidence>
<reference evidence="8" key="1">
    <citation type="journal article" date="2012" name="Nat. Biotechnol.">
        <title>Draft genome sequence of pigeonpea (Cajanus cajan), an orphan legume crop of resource-poor farmers.</title>
        <authorList>
            <person name="Varshney R.K."/>
            <person name="Chen W."/>
            <person name="Li Y."/>
            <person name="Bharti A.K."/>
            <person name="Saxena R.K."/>
            <person name="Schlueter J.A."/>
            <person name="Donoghue M.T."/>
            <person name="Azam S."/>
            <person name="Fan G."/>
            <person name="Whaley A.M."/>
            <person name="Farmer A.D."/>
            <person name="Sheridan J."/>
            <person name="Iwata A."/>
            <person name="Tuteja R."/>
            <person name="Penmetsa R.V."/>
            <person name="Wu W."/>
            <person name="Upadhyaya H.D."/>
            <person name="Yang S.P."/>
            <person name="Shah T."/>
            <person name="Saxena K.B."/>
            <person name="Michael T."/>
            <person name="McCombie W.R."/>
            <person name="Yang B."/>
            <person name="Zhang G."/>
            <person name="Yang H."/>
            <person name="Wang J."/>
            <person name="Spillane C."/>
            <person name="Cook D.R."/>
            <person name="May G.D."/>
            <person name="Xu X."/>
            <person name="Jackson S.A."/>
        </authorList>
    </citation>
    <scope>NUCLEOTIDE SEQUENCE [LARGE SCALE GENOMIC DNA]</scope>
</reference>
<dbReference type="GO" id="GO:0003677">
    <property type="term" value="F:DNA binding"/>
    <property type="evidence" value="ECO:0007669"/>
    <property type="project" value="UniProtKB-KW"/>
</dbReference>
<dbReference type="PROSITE" id="PS51032">
    <property type="entry name" value="AP2_ERF"/>
    <property type="match status" value="1"/>
</dbReference>
<feature type="domain" description="AP2/ERF" evidence="7">
    <location>
        <begin position="25"/>
        <end position="61"/>
    </location>
</feature>
<dbReference type="STRING" id="3821.A0A151RJ52"/>
<evidence type="ECO:0000256" key="4">
    <source>
        <dbReference type="ARBA" id="ARBA00023163"/>
    </source>
</evidence>
<dbReference type="PRINTS" id="PR00367">
    <property type="entry name" value="ETHRSPELEMNT"/>
</dbReference>
<dbReference type="InterPro" id="IPR044808">
    <property type="entry name" value="ERF_plant"/>
</dbReference>
<evidence type="ECO:0000256" key="1">
    <source>
        <dbReference type="ARBA" id="ARBA00004123"/>
    </source>
</evidence>
<dbReference type="EMBL" id="KQ483716">
    <property type="protein sequence ID" value="KYP42465.1"/>
    <property type="molecule type" value="Genomic_DNA"/>
</dbReference>
<gene>
    <name evidence="8" type="ORF">KK1_036155</name>
</gene>
<dbReference type="InterPro" id="IPR036955">
    <property type="entry name" value="AP2/ERF_dom_sf"/>
</dbReference>
<dbReference type="PANTHER" id="PTHR31190:SF174">
    <property type="entry name" value="ETHYLENE RESPONSE FACTOR"/>
    <property type="match status" value="1"/>
</dbReference>
<dbReference type="Proteomes" id="UP000075243">
    <property type="component" value="Unassembled WGS sequence"/>
</dbReference>
<organism evidence="8 9">
    <name type="scientific">Cajanus cajan</name>
    <name type="common">Pigeon pea</name>
    <name type="synonym">Cajanus indicus</name>
    <dbReference type="NCBI Taxonomy" id="3821"/>
    <lineage>
        <taxon>Eukaryota</taxon>
        <taxon>Viridiplantae</taxon>
        <taxon>Streptophyta</taxon>
        <taxon>Embryophyta</taxon>
        <taxon>Tracheophyta</taxon>
        <taxon>Spermatophyta</taxon>
        <taxon>Magnoliopsida</taxon>
        <taxon>eudicotyledons</taxon>
        <taxon>Gunneridae</taxon>
        <taxon>Pentapetalae</taxon>
        <taxon>rosids</taxon>
        <taxon>fabids</taxon>
        <taxon>Fabales</taxon>
        <taxon>Fabaceae</taxon>
        <taxon>Papilionoideae</taxon>
        <taxon>50 kb inversion clade</taxon>
        <taxon>NPAAA clade</taxon>
        <taxon>indigoferoid/millettioid clade</taxon>
        <taxon>Phaseoleae</taxon>
        <taxon>Cajanus</taxon>
    </lineage>
</organism>
<evidence type="ECO:0000256" key="5">
    <source>
        <dbReference type="ARBA" id="ARBA00023242"/>
    </source>
</evidence>
<dbReference type="InterPro" id="IPR016177">
    <property type="entry name" value="DNA-bd_dom_sf"/>
</dbReference>